<keyword evidence="3" id="KW-1185">Reference proteome</keyword>
<sequence length="56" mass="6398">MDNQEKPSLWTRLKWLLTGRPMSDEEIRAARAAGDKDPTTRKRFDIPWGRNIGGSA</sequence>
<protein>
    <submittedName>
        <fullName evidence="2">Uncharacterized protein</fullName>
    </submittedName>
</protein>
<evidence type="ECO:0000313" key="3">
    <source>
        <dbReference type="Proteomes" id="UP001368654"/>
    </source>
</evidence>
<accession>A0ABU8LUH7</accession>
<proteinExistence type="predicted"/>
<dbReference type="EMBL" id="JBBDGL010000002">
    <property type="protein sequence ID" value="MEJ1155427.1"/>
    <property type="molecule type" value="Genomic_DNA"/>
</dbReference>
<organism evidence="2 3">
    <name type="scientific">Microbacterium marmarense</name>
    <dbReference type="NCBI Taxonomy" id="3122051"/>
    <lineage>
        <taxon>Bacteria</taxon>
        <taxon>Bacillati</taxon>
        <taxon>Actinomycetota</taxon>
        <taxon>Actinomycetes</taxon>
        <taxon>Micrococcales</taxon>
        <taxon>Microbacteriaceae</taxon>
        <taxon>Microbacterium</taxon>
    </lineage>
</organism>
<dbReference type="RefSeq" id="WP_337337863.1">
    <property type="nucleotide sequence ID" value="NZ_JBBDGL010000002.1"/>
</dbReference>
<evidence type="ECO:0000256" key="1">
    <source>
        <dbReference type="SAM" id="MobiDB-lite"/>
    </source>
</evidence>
<feature type="compositionally biased region" description="Basic and acidic residues" evidence="1">
    <location>
        <begin position="30"/>
        <end position="45"/>
    </location>
</feature>
<dbReference type="Proteomes" id="UP001368654">
    <property type="component" value="Unassembled WGS sequence"/>
</dbReference>
<comment type="caution">
    <text evidence="2">The sequence shown here is derived from an EMBL/GenBank/DDBJ whole genome shotgun (WGS) entry which is preliminary data.</text>
</comment>
<name>A0ABU8LUH7_9MICO</name>
<feature type="region of interest" description="Disordered" evidence="1">
    <location>
        <begin position="30"/>
        <end position="56"/>
    </location>
</feature>
<gene>
    <name evidence="2" type="ORF">WDU96_07410</name>
</gene>
<evidence type="ECO:0000313" key="2">
    <source>
        <dbReference type="EMBL" id="MEJ1155427.1"/>
    </source>
</evidence>
<reference evidence="2 3" key="1">
    <citation type="submission" date="2024-02" db="EMBL/GenBank/DDBJ databases">
        <authorList>
            <person name="Saticioglu I.B."/>
        </authorList>
    </citation>
    <scope>NUCLEOTIDE SEQUENCE [LARGE SCALE GENOMIC DNA]</scope>
    <source>
        <strain evidence="2 3">Mu-86</strain>
    </source>
</reference>